<evidence type="ECO:0000256" key="8">
    <source>
        <dbReference type="ARBA" id="ARBA00049417"/>
    </source>
</evidence>
<evidence type="ECO:0000256" key="7">
    <source>
        <dbReference type="ARBA" id="ARBA00033210"/>
    </source>
</evidence>
<evidence type="ECO:0000256" key="6">
    <source>
        <dbReference type="ARBA" id="ARBA00032248"/>
    </source>
</evidence>
<dbReference type="NCBIfam" id="NF001204">
    <property type="entry name" value="PRK00166.1"/>
    <property type="match status" value="1"/>
</dbReference>
<accession>A0ABV7CLY2</accession>
<evidence type="ECO:0000259" key="9">
    <source>
        <dbReference type="Pfam" id="PF00149"/>
    </source>
</evidence>
<dbReference type="InterPro" id="IPR050126">
    <property type="entry name" value="Ap4A_hydrolase"/>
</dbReference>
<comment type="similarity">
    <text evidence="2">Belongs to the Ap4A hydrolase family.</text>
</comment>
<evidence type="ECO:0000256" key="2">
    <source>
        <dbReference type="ARBA" id="ARBA00005419"/>
    </source>
</evidence>
<dbReference type="PIRSF" id="PIRSF000903">
    <property type="entry name" value="B5n-ttraPtase_sm"/>
    <property type="match status" value="1"/>
</dbReference>
<protein>
    <recommendedName>
        <fullName evidence="3">bis(5'-nucleosyl)-tetraphosphatase (symmetrical)</fullName>
        <ecNumber evidence="3">3.6.1.41</ecNumber>
    </recommendedName>
    <alternativeName>
        <fullName evidence="6">Ap4A hydrolase</fullName>
    </alternativeName>
    <alternativeName>
        <fullName evidence="5">Diadenosine 5',5'''-P1,P4-tetraphosphate pyrophosphohydrolase</fullName>
    </alternativeName>
    <alternativeName>
        <fullName evidence="7">Diadenosine tetraphosphatase</fullName>
    </alternativeName>
</protein>
<dbReference type="InterPro" id="IPR029052">
    <property type="entry name" value="Metallo-depent_PP-like"/>
</dbReference>
<reference evidence="11" key="1">
    <citation type="journal article" date="2019" name="Int. J. Syst. Evol. Microbiol.">
        <title>The Global Catalogue of Microorganisms (GCM) 10K type strain sequencing project: providing services to taxonomists for standard genome sequencing and annotation.</title>
        <authorList>
            <consortium name="The Broad Institute Genomics Platform"/>
            <consortium name="The Broad Institute Genome Sequencing Center for Infectious Disease"/>
            <person name="Wu L."/>
            <person name="Ma J."/>
        </authorList>
    </citation>
    <scope>NUCLEOTIDE SEQUENCE [LARGE SCALE GENOMIC DNA]</scope>
    <source>
        <strain evidence="11">KCTC 42730</strain>
    </source>
</reference>
<dbReference type="PANTHER" id="PTHR42850:SF11">
    <property type="entry name" value="BIS(5'-NUCLEOSYL)-TETRAPHOSPHATASE [SYMMETRICAL]"/>
    <property type="match status" value="1"/>
</dbReference>
<dbReference type="RefSeq" id="WP_377124966.1">
    <property type="nucleotide sequence ID" value="NZ_JBHRSD010000022.1"/>
</dbReference>
<comment type="function">
    <text evidence="1">Hydrolyzes diadenosine 5',5'''-P1,P4-tetraphosphate to yield ADP.</text>
</comment>
<evidence type="ECO:0000313" key="11">
    <source>
        <dbReference type="Proteomes" id="UP001595453"/>
    </source>
</evidence>
<dbReference type="GO" id="GO:0008803">
    <property type="term" value="F:bis(5'-nucleosyl)-tetraphosphatase (symmetrical) activity"/>
    <property type="evidence" value="ECO:0007669"/>
    <property type="project" value="UniProtKB-EC"/>
</dbReference>
<name>A0ABV7CLY2_9GAMM</name>
<dbReference type="InterPro" id="IPR004617">
    <property type="entry name" value="ApaH"/>
</dbReference>
<organism evidence="10 11">
    <name type="scientific">Pseudoalteromonas fenneropenaei</name>
    <dbReference type="NCBI Taxonomy" id="1737459"/>
    <lineage>
        <taxon>Bacteria</taxon>
        <taxon>Pseudomonadati</taxon>
        <taxon>Pseudomonadota</taxon>
        <taxon>Gammaproteobacteria</taxon>
        <taxon>Alteromonadales</taxon>
        <taxon>Pseudoalteromonadaceae</taxon>
        <taxon>Pseudoalteromonas</taxon>
    </lineage>
</organism>
<dbReference type="SUPFAM" id="SSF56300">
    <property type="entry name" value="Metallo-dependent phosphatases"/>
    <property type="match status" value="1"/>
</dbReference>
<proteinExistence type="inferred from homology"/>
<dbReference type="Pfam" id="PF00149">
    <property type="entry name" value="Metallophos"/>
    <property type="match status" value="1"/>
</dbReference>
<dbReference type="EMBL" id="JBHRSD010000022">
    <property type="protein sequence ID" value="MFC3033461.1"/>
    <property type="molecule type" value="Genomic_DNA"/>
</dbReference>
<comment type="caution">
    <text evidence="10">The sequence shown here is derived from an EMBL/GenBank/DDBJ whole genome shotgun (WGS) entry which is preliminary data.</text>
</comment>
<dbReference type="Proteomes" id="UP001595453">
    <property type="component" value="Unassembled WGS sequence"/>
</dbReference>
<feature type="domain" description="Calcineurin-like phosphoesterase" evidence="9">
    <location>
        <begin position="4"/>
        <end position="137"/>
    </location>
</feature>
<keyword evidence="4 10" id="KW-0378">Hydrolase</keyword>
<keyword evidence="11" id="KW-1185">Reference proteome</keyword>
<evidence type="ECO:0000256" key="1">
    <source>
        <dbReference type="ARBA" id="ARBA00003413"/>
    </source>
</evidence>
<evidence type="ECO:0000313" key="10">
    <source>
        <dbReference type="EMBL" id="MFC3033461.1"/>
    </source>
</evidence>
<sequence>MARYVVGDLQGCFTPLVELLDQVDFNPSKDHLYCVGDIVARGPDSLACLSFLAKNASSVSITLGNHDLHLLACQALHKAPNPKDKLAALFAHPDFNHYLAFLQAQPLAIYLPDSDALISHAGIYPDWSIEDALSHAKFAEQCYQGAQAAEFFATMYGDCLPSDIHSHDAHSRFRAIVNVFTRMRFLELDGRLNLSHKEGLEGAIGLQPWFQHPKLNPPPCKLIFGHWAALEGKTGRNDIIALDTGYVWGGAMTLLDLTSWERLSVNP</sequence>
<evidence type="ECO:0000256" key="3">
    <source>
        <dbReference type="ARBA" id="ARBA00012506"/>
    </source>
</evidence>
<dbReference type="InterPro" id="IPR004843">
    <property type="entry name" value="Calcineurin-like_PHP"/>
</dbReference>
<dbReference type="NCBIfam" id="TIGR00668">
    <property type="entry name" value="apaH"/>
    <property type="match status" value="1"/>
</dbReference>
<evidence type="ECO:0000256" key="5">
    <source>
        <dbReference type="ARBA" id="ARBA00031248"/>
    </source>
</evidence>
<dbReference type="Gene3D" id="3.60.21.10">
    <property type="match status" value="1"/>
</dbReference>
<comment type="catalytic activity">
    <reaction evidence="8">
        <text>P(1),P(4)-bis(5'-adenosyl) tetraphosphate + H2O = 2 ADP + 2 H(+)</text>
        <dbReference type="Rhea" id="RHEA:24252"/>
        <dbReference type="ChEBI" id="CHEBI:15377"/>
        <dbReference type="ChEBI" id="CHEBI:15378"/>
        <dbReference type="ChEBI" id="CHEBI:58141"/>
        <dbReference type="ChEBI" id="CHEBI:456216"/>
        <dbReference type="EC" id="3.6.1.41"/>
    </reaction>
</comment>
<dbReference type="PANTHER" id="PTHR42850">
    <property type="entry name" value="METALLOPHOSPHOESTERASE"/>
    <property type="match status" value="1"/>
</dbReference>
<dbReference type="EC" id="3.6.1.41" evidence="3"/>
<gene>
    <name evidence="10" type="ORF">ACFOEE_13110</name>
</gene>
<evidence type="ECO:0000256" key="4">
    <source>
        <dbReference type="ARBA" id="ARBA00022801"/>
    </source>
</evidence>